<evidence type="ECO:0000256" key="1">
    <source>
        <dbReference type="ARBA" id="ARBA00022679"/>
    </source>
</evidence>
<proteinExistence type="predicted"/>
<keyword evidence="5" id="KW-1185">Reference proteome</keyword>
<dbReference type="InterPro" id="IPR000182">
    <property type="entry name" value="GNAT_dom"/>
</dbReference>
<name>A0A2P6MEQ8_ALKUR</name>
<dbReference type="GO" id="GO:0016747">
    <property type="term" value="F:acyltransferase activity, transferring groups other than amino-acyl groups"/>
    <property type="evidence" value="ECO:0007669"/>
    <property type="project" value="InterPro"/>
</dbReference>
<comment type="caution">
    <text evidence="4">The sequence shown here is derived from an EMBL/GenBank/DDBJ whole genome shotgun (WGS) entry which is preliminary data.</text>
</comment>
<dbReference type="SUPFAM" id="SSF55729">
    <property type="entry name" value="Acyl-CoA N-acyltransferases (Nat)"/>
    <property type="match status" value="1"/>
</dbReference>
<gene>
    <name evidence="4" type="ORF">C6I21_12865</name>
</gene>
<evidence type="ECO:0000259" key="3">
    <source>
        <dbReference type="PROSITE" id="PS51186"/>
    </source>
</evidence>
<keyword evidence="2" id="KW-0012">Acyltransferase</keyword>
<protein>
    <recommendedName>
        <fullName evidence="3">N-acetyltransferase domain-containing protein</fullName>
    </recommendedName>
</protein>
<dbReference type="OrthoDB" id="5292888at2"/>
<evidence type="ECO:0000313" key="5">
    <source>
        <dbReference type="Proteomes" id="UP000243650"/>
    </source>
</evidence>
<evidence type="ECO:0000256" key="2">
    <source>
        <dbReference type="ARBA" id="ARBA00023315"/>
    </source>
</evidence>
<accession>A0A2P6MEQ8</accession>
<dbReference type="CDD" id="cd04301">
    <property type="entry name" value="NAT_SF"/>
    <property type="match status" value="1"/>
</dbReference>
<dbReference type="Gene3D" id="3.40.630.30">
    <property type="match status" value="1"/>
</dbReference>
<dbReference type="Proteomes" id="UP000243650">
    <property type="component" value="Unassembled WGS sequence"/>
</dbReference>
<dbReference type="InterPro" id="IPR016181">
    <property type="entry name" value="Acyl_CoA_acyltransferase"/>
</dbReference>
<dbReference type="InterPro" id="IPR050832">
    <property type="entry name" value="Bact_Acetyltransf"/>
</dbReference>
<sequence>MEVSSMHIRETVREDLPAVADIHVKAWRKEARHLFSADTMASWTVEDRLRKWEKNFAGATSGGTKMYTAEQDGKVVGFGLGGTMRDAKLRIRYTGEVYALFIHPDYQERGAGTKLLEEIMGHLQEIGHKRAALWVPSSFSSASYFQKHAQGPLMEDETTIKGTTLKEEAYGWDKIIVQPKQEKTYM</sequence>
<dbReference type="AlphaFoldDB" id="A0A2P6MEQ8"/>
<keyword evidence="1" id="KW-0808">Transferase</keyword>
<dbReference type="Pfam" id="PF00583">
    <property type="entry name" value="Acetyltransf_1"/>
    <property type="match status" value="1"/>
</dbReference>
<dbReference type="PANTHER" id="PTHR43877">
    <property type="entry name" value="AMINOALKYLPHOSPHONATE N-ACETYLTRANSFERASE-RELATED-RELATED"/>
    <property type="match status" value="1"/>
</dbReference>
<evidence type="ECO:0000313" key="4">
    <source>
        <dbReference type="EMBL" id="PRO64795.1"/>
    </source>
</evidence>
<reference evidence="4 5" key="1">
    <citation type="submission" date="2018-03" db="EMBL/GenBank/DDBJ databases">
        <title>Bacillus urumqiensis sp. nov., a moderately haloalkaliphilic bacterium isolated from a salt lake.</title>
        <authorList>
            <person name="Zhao B."/>
            <person name="Liao Z."/>
        </authorList>
    </citation>
    <scope>NUCLEOTIDE SEQUENCE [LARGE SCALE GENOMIC DNA]</scope>
    <source>
        <strain evidence="4 5">BZ-SZ-XJ18</strain>
    </source>
</reference>
<feature type="domain" description="N-acetyltransferase" evidence="3">
    <location>
        <begin position="6"/>
        <end position="186"/>
    </location>
</feature>
<organism evidence="4 5">
    <name type="scientific">Alkalicoccus urumqiensis</name>
    <name type="common">Bacillus urumqiensis</name>
    <dbReference type="NCBI Taxonomy" id="1548213"/>
    <lineage>
        <taxon>Bacteria</taxon>
        <taxon>Bacillati</taxon>
        <taxon>Bacillota</taxon>
        <taxon>Bacilli</taxon>
        <taxon>Bacillales</taxon>
        <taxon>Bacillaceae</taxon>
        <taxon>Alkalicoccus</taxon>
    </lineage>
</organism>
<dbReference type="EMBL" id="PVNS01000012">
    <property type="protein sequence ID" value="PRO64795.1"/>
    <property type="molecule type" value="Genomic_DNA"/>
</dbReference>
<dbReference type="PROSITE" id="PS51186">
    <property type="entry name" value="GNAT"/>
    <property type="match status" value="1"/>
</dbReference>